<accession>S9THA1</accession>
<protein>
    <submittedName>
        <fullName evidence="2">Uncharacterized protein</fullName>
    </submittedName>
</protein>
<dbReference type="AlphaFoldDB" id="S9THA1"/>
<keyword evidence="1" id="KW-1133">Transmembrane helix</keyword>
<sequence>MCISPSHFLLPSLQMGCTSTDSSTSSLSNAPFFSFFFFSICICLLSFYGTYRMRRQFDVRNQQRYERWSAV</sequence>
<keyword evidence="1" id="KW-0472">Membrane</keyword>
<evidence type="ECO:0000313" key="2">
    <source>
        <dbReference type="EMBL" id="EPY15713.1"/>
    </source>
</evidence>
<name>S9THA1_9TRYP</name>
<evidence type="ECO:0000313" key="3">
    <source>
        <dbReference type="Proteomes" id="UP000015354"/>
    </source>
</evidence>
<keyword evidence="1" id="KW-0812">Transmembrane</keyword>
<comment type="caution">
    <text evidence="2">The sequence shown here is derived from an EMBL/GenBank/DDBJ whole genome shotgun (WGS) entry which is preliminary data.</text>
</comment>
<evidence type="ECO:0000256" key="1">
    <source>
        <dbReference type="SAM" id="Phobius"/>
    </source>
</evidence>
<dbReference type="EMBL" id="ATMH01011816">
    <property type="protein sequence ID" value="EPY15713.1"/>
    <property type="molecule type" value="Genomic_DNA"/>
</dbReference>
<reference evidence="2 3" key="1">
    <citation type="journal article" date="2013" name="PLoS ONE">
        <title>Predicting the Proteins of Angomonas deanei, Strigomonas culicis and Their Respective Endosymbionts Reveals New Aspects of the Trypanosomatidae Family.</title>
        <authorList>
            <person name="Motta M.C."/>
            <person name="Martins A.C."/>
            <person name="de Souza S.S."/>
            <person name="Catta-Preta C.M."/>
            <person name="Silva R."/>
            <person name="Klein C.C."/>
            <person name="de Almeida L.G."/>
            <person name="de Lima Cunha O."/>
            <person name="Ciapina L.P."/>
            <person name="Brocchi M."/>
            <person name="Colabardini A.C."/>
            <person name="de Araujo Lima B."/>
            <person name="Machado C.R."/>
            <person name="de Almeida Soares C.M."/>
            <person name="Probst C.M."/>
            <person name="de Menezes C.B."/>
            <person name="Thompson C.E."/>
            <person name="Bartholomeu D.C."/>
            <person name="Gradia D.F."/>
            <person name="Pavoni D.P."/>
            <person name="Grisard E.C."/>
            <person name="Fantinatti-Garboggini F."/>
            <person name="Marchini F.K."/>
            <person name="Rodrigues-Luiz G.F."/>
            <person name="Wagner G."/>
            <person name="Goldman G.H."/>
            <person name="Fietto J.L."/>
            <person name="Elias M.C."/>
            <person name="Goldman M.H."/>
            <person name="Sagot M.F."/>
            <person name="Pereira M."/>
            <person name="Stoco P.H."/>
            <person name="de Mendonca-Neto R.P."/>
            <person name="Teixeira S.M."/>
            <person name="Maciel T.E."/>
            <person name="de Oliveira Mendes T.A."/>
            <person name="Urmenyi T.P."/>
            <person name="de Souza W."/>
            <person name="Schenkman S."/>
            <person name="de Vasconcelos A.T."/>
        </authorList>
    </citation>
    <scope>NUCLEOTIDE SEQUENCE [LARGE SCALE GENOMIC DNA]</scope>
</reference>
<dbReference type="Proteomes" id="UP000015354">
    <property type="component" value="Unassembled WGS sequence"/>
</dbReference>
<gene>
    <name evidence="2" type="ORF">STCU_11814</name>
</gene>
<proteinExistence type="predicted"/>
<feature type="transmembrane region" description="Helical" evidence="1">
    <location>
        <begin position="32"/>
        <end position="51"/>
    </location>
</feature>
<organism evidence="2 3">
    <name type="scientific">Strigomonas culicis</name>
    <dbReference type="NCBI Taxonomy" id="28005"/>
    <lineage>
        <taxon>Eukaryota</taxon>
        <taxon>Discoba</taxon>
        <taxon>Euglenozoa</taxon>
        <taxon>Kinetoplastea</taxon>
        <taxon>Metakinetoplastina</taxon>
        <taxon>Trypanosomatida</taxon>
        <taxon>Trypanosomatidae</taxon>
        <taxon>Strigomonadinae</taxon>
        <taxon>Strigomonas</taxon>
    </lineage>
</organism>
<keyword evidence="3" id="KW-1185">Reference proteome</keyword>